<dbReference type="OrthoDB" id="3173306at2"/>
<name>A0A2S6HWL1_9FIRM</name>
<evidence type="ECO:0000313" key="3">
    <source>
        <dbReference type="Proteomes" id="UP000237749"/>
    </source>
</evidence>
<gene>
    <name evidence="2" type="ORF">BXY41_103459</name>
</gene>
<proteinExistence type="predicted"/>
<dbReference type="RefSeq" id="WP_104436285.1">
    <property type="nucleotide sequence ID" value="NZ_PTJA01000003.1"/>
</dbReference>
<dbReference type="Pfam" id="PF23343">
    <property type="entry name" value="REP_ORF2-G2P"/>
    <property type="match status" value="1"/>
</dbReference>
<dbReference type="EMBL" id="PTJA01000003">
    <property type="protein sequence ID" value="PPK82243.1"/>
    <property type="molecule type" value="Genomic_DNA"/>
</dbReference>
<dbReference type="InterPro" id="IPR056906">
    <property type="entry name" value="ORF2/G2P_dom"/>
</dbReference>
<evidence type="ECO:0000313" key="2">
    <source>
        <dbReference type="EMBL" id="PPK82243.1"/>
    </source>
</evidence>
<comment type="caution">
    <text evidence="2">The sequence shown here is derived from an EMBL/GenBank/DDBJ whole genome shotgun (WGS) entry which is preliminary data.</text>
</comment>
<dbReference type="Proteomes" id="UP000237749">
    <property type="component" value="Unassembled WGS sequence"/>
</dbReference>
<keyword evidence="3" id="KW-1185">Reference proteome</keyword>
<evidence type="ECO:0000259" key="1">
    <source>
        <dbReference type="Pfam" id="PF23343"/>
    </source>
</evidence>
<accession>A0A2S6HWL1</accession>
<dbReference type="AlphaFoldDB" id="A0A2S6HWL1"/>
<reference evidence="2 3" key="1">
    <citation type="submission" date="2018-02" db="EMBL/GenBank/DDBJ databases">
        <title>Genomic Encyclopedia of Archaeal and Bacterial Type Strains, Phase II (KMG-II): from individual species to whole genera.</title>
        <authorList>
            <person name="Goeker M."/>
        </authorList>
    </citation>
    <scope>NUCLEOTIDE SEQUENCE [LARGE SCALE GENOMIC DNA]</scope>
    <source>
        <strain evidence="2 3">DSM 3808</strain>
    </source>
</reference>
<sequence>MEPYNVKVITYPDLTRQYRVYYRDVVYKGYYREDRFKNPFNDKWTKTIKGDLHKHYEHTAEVSMKRTKSKVYNYARCNNWDWFVTLTFSPEKVNRYDYDECIKKLKPWLDNVRRASPGLSYLVVPEKHKDGAYHFHGLFSGLDDKQIVWTGKYVVKRIKGLGRSRFKRTDEKIYRFGSYRLGWMTATRVKEKDRVTSYITKYITKELCDSSFGRKRYWSSRNLLTPLEEVFHMDGTARFVLSDELGECSKFKKISTVQYGEMTQSVEIFDL</sequence>
<organism evidence="2 3">
    <name type="scientific">Lacrimispora xylanisolvens</name>
    <dbReference type="NCBI Taxonomy" id="384636"/>
    <lineage>
        <taxon>Bacteria</taxon>
        <taxon>Bacillati</taxon>
        <taxon>Bacillota</taxon>
        <taxon>Clostridia</taxon>
        <taxon>Lachnospirales</taxon>
        <taxon>Lachnospiraceae</taxon>
        <taxon>Lacrimispora</taxon>
    </lineage>
</organism>
<feature type="domain" description="Replication-associated protein ORF2/G2P" evidence="1">
    <location>
        <begin position="81"/>
        <end position="206"/>
    </location>
</feature>
<protein>
    <recommendedName>
        <fullName evidence="1">Replication-associated protein ORF2/G2P domain-containing protein</fullName>
    </recommendedName>
</protein>